<feature type="transmembrane region" description="Helical" evidence="7">
    <location>
        <begin position="182"/>
        <end position="205"/>
    </location>
</feature>
<dbReference type="eggNOG" id="COG1175">
    <property type="taxonomic scope" value="Bacteria"/>
</dbReference>
<evidence type="ECO:0000256" key="8">
    <source>
        <dbReference type="SAM" id="MobiDB-lite"/>
    </source>
</evidence>
<dbReference type="PROSITE" id="PS50928">
    <property type="entry name" value="ABC_TM1"/>
    <property type="match status" value="1"/>
</dbReference>
<keyword evidence="11" id="KW-1185">Reference proteome</keyword>
<keyword evidence="5 7" id="KW-1133">Transmembrane helix</keyword>
<dbReference type="EMBL" id="JDYK01000016">
    <property type="protein sequence ID" value="EWS80376.1"/>
    <property type="molecule type" value="Genomic_DNA"/>
</dbReference>
<evidence type="ECO:0000256" key="6">
    <source>
        <dbReference type="ARBA" id="ARBA00023136"/>
    </source>
</evidence>
<feature type="transmembrane region" description="Helical" evidence="7">
    <location>
        <begin position="100"/>
        <end position="121"/>
    </location>
</feature>
<reference evidence="10 11" key="1">
    <citation type="submission" date="2014-02" db="EMBL/GenBank/DDBJ databases">
        <title>Genome sequence of Brachybacterium phenoliresistens strain W13A50.</title>
        <authorList>
            <person name="Wang X."/>
        </authorList>
    </citation>
    <scope>NUCLEOTIDE SEQUENCE [LARGE SCALE GENOMIC DNA]</scope>
    <source>
        <strain evidence="10 11">W13A50</strain>
    </source>
</reference>
<organism evidence="10 11">
    <name type="scientific">Brachybacterium phenoliresistens</name>
    <dbReference type="NCBI Taxonomy" id="396014"/>
    <lineage>
        <taxon>Bacteria</taxon>
        <taxon>Bacillati</taxon>
        <taxon>Actinomycetota</taxon>
        <taxon>Actinomycetes</taxon>
        <taxon>Micrococcales</taxon>
        <taxon>Dermabacteraceae</taxon>
        <taxon>Brachybacterium</taxon>
    </lineage>
</organism>
<dbReference type="Proteomes" id="UP000023067">
    <property type="component" value="Unassembled WGS sequence"/>
</dbReference>
<dbReference type="Pfam" id="PF00528">
    <property type="entry name" value="BPD_transp_1"/>
    <property type="match status" value="1"/>
</dbReference>
<keyword evidence="3" id="KW-1003">Cell membrane</keyword>
<name>Z9JRE4_9MICO</name>
<protein>
    <submittedName>
        <fullName evidence="10">ABC transporter permease</fullName>
    </submittedName>
</protein>
<feature type="transmembrane region" description="Helical" evidence="7">
    <location>
        <begin position="133"/>
        <end position="153"/>
    </location>
</feature>
<accession>Z9JRE4</accession>
<keyword evidence="2 7" id="KW-0813">Transport</keyword>
<evidence type="ECO:0000313" key="11">
    <source>
        <dbReference type="Proteomes" id="UP000023067"/>
    </source>
</evidence>
<evidence type="ECO:0000256" key="2">
    <source>
        <dbReference type="ARBA" id="ARBA00022448"/>
    </source>
</evidence>
<dbReference type="PATRIC" id="fig|396014.3.peg.2860"/>
<dbReference type="PANTHER" id="PTHR30193:SF1">
    <property type="entry name" value="ABC TRANSPORTER PERMEASE PROTEIN YESP-RELATED"/>
    <property type="match status" value="1"/>
</dbReference>
<sequence>MSTTTTTPRAGAAAPAPPPPAPRRRRRSGVERLERRWGPLMIAPVVLGFLLFTVGPMIASAVIGLTDWSIGGTPRFVGVDNFVEILTADPYFPISLRRTFLYAIIAVPGSMLVAFGIAVLLNQDVRGKGVLRTIFYLPVLVPAVASAVLWMWIYNPDFGLANAVLRAVGLPTSLWVFGEGSAVPSIALMAVWACGNMALIFVAGLQGVPRSLYEAAEVDGAGAWYKLRHVTIPYLSPIILYNLITGMIAAFQVFDQAFVMTGGGPNNATLFYVLNIYYAAFRDGRLGYASALAWILFVIVVIITVITFRIAQRGVFYEGGRAR</sequence>
<feature type="transmembrane region" description="Helical" evidence="7">
    <location>
        <begin position="291"/>
        <end position="311"/>
    </location>
</feature>
<keyword evidence="4 7" id="KW-0812">Transmembrane</keyword>
<dbReference type="GO" id="GO:0055085">
    <property type="term" value="P:transmembrane transport"/>
    <property type="evidence" value="ECO:0007669"/>
    <property type="project" value="InterPro"/>
</dbReference>
<comment type="caution">
    <text evidence="10">The sequence shown here is derived from an EMBL/GenBank/DDBJ whole genome shotgun (WGS) entry which is preliminary data.</text>
</comment>
<dbReference type="GO" id="GO:0005886">
    <property type="term" value="C:plasma membrane"/>
    <property type="evidence" value="ECO:0007669"/>
    <property type="project" value="UniProtKB-SubCell"/>
</dbReference>
<feature type="region of interest" description="Disordered" evidence="8">
    <location>
        <begin position="1"/>
        <end position="29"/>
    </location>
</feature>
<proteinExistence type="inferred from homology"/>
<dbReference type="AlphaFoldDB" id="Z9JRE4"/>
<dbReference type="InterPro" id="IPR051393">
    <property type="entry name" value="ABC_transporter_permease"/>
</dbReference>
<dbReference type="RefSeq" id="WP_232226446.1">
    <property type="nucleotide sequence ID" value="NZ_KK069999.1"/>
</dbReference>
<comment type="similarity">
    <text evidence="7">Belongs to the binding-protein-dependent transport system permease family.</text>
</comment>
<feature type="transmembrane region" description="Helical" evidence="7">
    <location>
        <begin position="234"/>
        <end position="254"/>
    </location>
</feature>
<dbReference type="InterPro" id="IPR000515">
    <property type="entry name" value="MetI-like"/>
</dbReference>
<evidence type="ECO:0000256" key="1">
    <source>
        <dbReference type="ARBA" id="ARBA00004651"/>
    </source>
</evidence>
<feature type="domain" description="ABC transmembrane type-1" evidence="9">
    <location>
        <begin position="96"/>
        <end position="307"/>
    </location>
</feature>
<dbReference type="HOGENOM" id="CLU_016047_0_2_11"/>
<feature type="transmembrane region" description="Helical" evidence="7">
    <location>
        <begin position="40"/>
        <end position="65"/>
    </location>
</feature>
<keyword evidence="6 7" id="KW-0472">Membrane</keyword>
<dbReference type="CDD" id="cd06261">
    <property type="entry name" value="TM_PBP2"/>
    <property type="match status" value="1"/>
</dbReference>
<feature type="compositionally biased region" description="Low complexity" evidence="8">
    <location>
        <begin position="1"/>
        <end position="14"/>
    </location>
</feature>
<evidence type="ECO:0000256" key="4">
    <source>
        <dbReference type="ARBA" id="ARBA00022692"/>
    </source>
</evidence>
<comment type="subcellular location">
    <subcellularLocation>
        <location evidence="1 7">Cell membrane</location>
        <topology evidence="1 7">Multi-pass membrane protein</topology>
    </subcellularLocation>
</comment>
<evidence type="ECO:0000256" key="3">
    <source>
        <dbReference type="ARBA" id="ARBA00022475"/>
    </source>
</evidence>
<evidence type="ECO:0000259" key="9">
    <source>
        <dbReference type="PROSITE" id="PS50928"/>
    </source>
</evidence>
<evidence type="ECO:0000256" key="5">
    <source>
        <dbReference type="ARBA" id="ARBA00022989"/>
    </source>
</evidence>
<dbReference type="STRING" id="396014.BF93_04130"/>
<gene>
    <name evidence="10" type="ORF">BF93_04130</name>
</gene>
<dbReference type="SUPFAM" id="SSF161098">
    <property type="entry name" value="MetI-like"/>
    <property type="match status" value="1"/>
</dbReference>
<dbReference type="InterPro" id="IPR035906">
    <property type="entry name" value="MetI-like_sf"/>
</dbReference>
<dbReference type="Gene3D" id="1.10.3720.10">
    <property type="entry name" value="MetI-like"/>
    <property type="match status" value="1"/>
</dbReference>
<evidence type="ECO:0000256" key="7">
    <source>
        <dbReference type="RuleBase" id="RU363032"/>
    </source>
</evidence>
<evidence type="ECO:0000313" key="10">
    <source>
        <dbReference type="EMBL" id="EWS80376.1"/>
    </source>
</evidence>
<dbReference type="PANTHER" id="PTHR30193">
    <property type="entry name" value="ABC TRANSPORTER PERMEASE PROTEIN"/>
    <property type="match status" value="1"/>
</dbReference>